<dbReference type="Gene3D" id="3.30.360.10">
    <property type="entry name" value="Dihydrodipicolinate Reductase, domain 2"/>
    <property type="match status" value="1"/>
</dbReference>
<dbReference type="AlphaFoldDB" id="A0A2S8SR89"/>
<dbReference type="EMBL" id="NIGF01000013">
    <property type="protein sequence ID" value="PQV63310.1"/>
    <property type="molecule type" value="Genomic_DNA"/>
</dbReference>
<gene>
    <name evidence="6" type="ORF">B1R32_11337</name>
</gene>
<dbReference type="Gene3D" id="3.40.50.720">
    <property type="entry name" value="NAD(P)-binding Rossmann-like Domain"/>
    <property type="match status" value="1"/>
</dbReference>
<protein>
    <submittedName>
        <fullName evidence="6">Putative dehydrogenase</fullName>
    </submittedName>
</protein>
<evidence type="ECO:0000313" key="7">
    <source>
        <dbReference type="Proteomes" id="UP000237684"/>
    </source>
</evidence>
<dbReference type="Gene3D" id="3.20.20.100">
    <property type="entry name" value="NADP-dependent oxidoreductase domain"/>
    <property type="match status" value="1"/>
</dbReference>
<feature type="domain" description="Gfo/Idh/MocA-like oxidoreductase N-terminal" evidence="4">
    <location>
        <begin position="7"/>
        <end position="125"/>
    </location>
</feature>
<dbReference type="Pfam" id="PF22725">
    <property type="entry name" value="GFO_IDH_MocA_C3"/>
    <property type="match status" value="1"/>
</dbReference>
<evidence type="ECO:0000313" key="6">
    <source>
        <dbReference type="EMBL" id="PQV63310.1"/>
    </source>
</evidence>
<sequence length="663" mass="72010">MTDISTLRWGILGAGSIAKTFARGLGESQTGTLVAIGSRTQDSADKFGAEFGLQKRYASYEALLSDTEIDAVYIATPHPMHAQWAIKAADAKKHVLCEKPLTLNHGEAMAVVEAARENGVLLMEAFMYRCHPQTAKIVELVQSGAIGEVKLITASFGFQAGFNAQSRLFNPDLGGGGILDVGCYCASMVRLIAGAATGQAFANPQQVLGAGHLGQSGVDEIAAATLKFPGDILAQISTSVALGQENVVRIFGTKGDLLVSSPWFCAPGENQPNLILNRDGKSEEIFAPGERNLYAYEADAFFEATQKGAVQSPAMSGEDALGNMASLDAWRAQIKLVYPAELPENHVPARGKLEKRADAKMQYGRVAGIDKPISRLVMGCDNQETFSHAAAMFDDFWERGGNAFDTGYIYGGGLMERLLGQWIGARGLREQAMIIGKGVHPPHCNPEGLTRQLGETLDRLQTEYVDLYLMHRDNLNVPIGDWIEVLNGHLQAGRIRAFGGSNWSLARVDAGNAYAKEHGLVGFSALSNNFSLARMVDPVWSGCVSASDAASRAWLTQNQLPVFAWSSQARGFFVRGDRNFTADEELVRCWYSDDNFQRLERAKELARQKNTTPINVAAAYVLAQPFPLFALIGPRFLTETRSSMGAFDVQLSPDEVKWLNLES</sequence>
<dbReference type="GO" id="GO:0000166">
    <property type="term" value="F:nucleotide binding"/>
    <property type="evidence" value="ECO:0007669"/>
    <property type="project" value="InterPro"/>
</dbReference>
<dbReference type="InterPro" id="IPR000683">
    <property type="entry name" value="Gfo/Idh/MocA-like_OxRdtase_N"/>
</dbReference>
<organism evidence="6 7">
    <name type="scientific">Abditibacterium utsteinense</name>
    <dbReference type="NCBI Taxonomy" id="1960156"/>
    <lineage>
        <taxon>Bacteria</taxon>
        <taxon>Pseudomonadati</taxon>
        <taxon>Abditibacteriota</taxon>
        <taxon>Abditibacteriia</taxon>
        <taxon>Abditibacteriales</taxon>
        <taxon>Abditibacteriaceae</taxon>
        <taxon>Abditibacterium</taxon>
    </lineage>
</organism>
<dbReference type="SUPFAM" id="SSF55347">
    <property type="entry name" value="Glyceraldehyde-3-phosphate dehydrogenase-like, C-terminal domain"/>
    <property type="match status" value="1"/>
</dbReference>
<evidence type="ECO:0000259" key="3">
    <source>
        <dbReference type="Pfam" id="PF00248"/>
    </source>
</evidence>
<dbReference type="Pfam" id="PF01408">
    <property type="entry name" value="GFO_IDH_MocA"/>
    <property type="match status" value="1"/>
</dbReference>
<dbReference type="PANTHER" id="PTHR22604">
    <property type="entry name" value="OXIDOREDUCTASES"/>
    <property type="match status" value="1"/>
</dbReference>
<accession>A0A2S8SR89</accession>
<keyword evidence="7" id="KW-1185">Reference proteome</keyword>
<dbReference type="InterPro" id="IPR055170">
    <property type="entry name" value="GFO_IDH_MocA-like_dom"/>
</dbReference>
<evidence type="ECO:0000259" key="5">
    <source>
        <dbReference type="Pfam" id="PF22725"/>
    </source>
</evidence>
<feature type="domain" description="GFO/IDH/MocA-like oxidoreductase" evidence="5">
    <location>
        <begin position="136"/>
        <end position="257"/>
    </location>
</feature>
<dbReference type="InterPro" id="IPR023210">
    <property type="entry name" value="NADP_OxRdtase_dom"/>
</dbReference>
<dbReference type="RefSeq" id="WP_106380553.1">
    <property type="nucleotide sequence ID" value="NZ_NIGF01000013.1"/>
</dbReference>
<dbReference type="InterPro" id="IPR036291">
    <property type="entry name" value="NAD(P)-bd_dom_sf"/>
</dbReference>
<evidence type="ECO:0000256" key="2">
    <source>
        <dbReference type="ARBA" id="ARBA00023002"/>
    </source>
</evidence>
<dbReference type="Proteomes" id="UP000237684">
    <property type="component" value="Unassembled WGS sequence"/>
</dbReference>
<comment type="similarity">
    <text evidence="1">Belongs to the Gfo/Idh/MocA family.</text>
</comment>
<keyword evidence="2" id="KW-0560">Oxidoreductase</keyword>
<evidence type="ECO:0000259" key="4">
    <source>
        <dbReference type="Pfam" id="PF01408"/>
    </source>
</evidence>
<dbReference type="InterPro" id="IPR050984">
    <property type="entry name" value="Gfo/Idh/MocA_domain"/>
</dbReference>
<name>A0A2S8SR89_9BACT</name>
<evidence type="ECO:0000256" key="1">
    <source>
        <dbReference type="ARBA" id="ARBA00010928"/>
    </source>
</evidence>
<dbReference type="SUPFAM" id="SSF51735">
    <property type="entry name" value="NAD(P)-binding Rossmann-fold domains"/>
    <property type="match status" value="1"/>
</dbReference>
<dbReference type="PANTHER" id="PTHR22604:SF105">
    <property type="entry name" value="TRANS-1,2-DIHYDROBENZENE-1,2-DIOL DEHYDROGENASE"/>
    <property type="match status" value="1"/>
</dbReference>
<proteinExistence type="inferred from homology"/>
<dbReference type="InterPro" id="IPR036812">
    <property type="entry name" value="NAD(P)_OxRdtase_dom_sf"/>
</dbReference>
<dbReference type="Pfam" id="PF00248">
    <property type="entry name" value="Aldo_ket_red"/>
    <property type="match status" value="1"/>
</dbReference>
<dbReference type="SUPFAM" id="SSF51430">
    <property type="entry name" value="NAD(P)-linked oxidoreductase"/>
    <property type="match status" value="1"/>
</dbReference>
<dbReference type="CDD" id="cd19082">
    <property type="entry name" value="AKR_AKR10A1_2"/>
    <property type="match status" value="1"/>
</dbReference>
<dbReference type="InParanoid" id="A0A2S8SR89"/>
<dbReference type="FunCoup" id="A0A2S8SR89">
    <property type="interactions" value="168"/>
</dbReference>
<dbReference type="OrthoDB" id="9783105at2"/>
<comment type="caution">
    <text evidence="6">The sequence shown here is derived from an EMBL/GenBank/DDBJ whole genome shotgun (WGS) entry which is preliminary data.</text>
</comment>
<dbReference type="GO" id="GO:0016491">
    <property type="term" value="F:oxidoreductase activity"/>
    <property type="evidence" value="ECO:0007669"/>
    <property type="project" value="UniProtKB-KW"/>
</dbReference>
<feature type="domain" description="NADP-dependent oxidoreductase" evidence="3">
    <location>
        <begin position="383"/>
        <end position="657"/>
    </location>
</feature>
<reference evidence="6 7" key="1">
    <citation type="journal article" date="2018" name="Syst. Appl. Microbiol.">
        <title>Abditibacterium utsteinense sp. nov., the first cultivated member of candidate phylum FBP, isolated from ice-free Antarctic soil samples.</title>
        <authorList>
            <person name="Tahon G."/>
            <person name="Tytgat B."/>
            <person name="Lebbe L."/>
            <person name="Carlier A."/>
            <person name="Willems A."/>
        </authorList>
    </citation>
    <scope>NUCLEOTIDE SEQUENCE [LARGE SCALE GENOMIC DNA]</scope>
    <source>
        <strain evidence="6 7">LMG 29911</strain>
    </source>
</reference>